<gene>
    <name evidence="2" type="ORF">AB1471_14480</name>
</gene>
<dbReference type="InterPro" id="IPR016181">
    <property type="entry name" value="Acyl_CoA_acyltransferase"/>
</dbReference>
<feature type="domain" description="N-acetyltransferase" evidence="1">
    <location>
        <begin position="4"/>
        <end position="163"/>
    </location>
</feature>
<evidence type="ECO:0000259" key="1">
    <source>
        <dbReference type="PROSITE" id="PS51186"/>
    </source>
</evidence>
<dbReference type="PROSITE" id="PS51186">
    <property type="entry name" value="GNAT"/>
    <property type="match status" value="1"/>
</dbReference>
<dbReference type="SUPFAM" id="SSF55729">
    <property type="entry name" value="Acyl-CoA N-acyltransferases (Nat)"/>
    <property type="match status" value="1"/>
</dbReference>
<dbReference type="EMBL" id="JBFMIA010000020">
    <property type="protein sequence ID" value="MEW9502996.1"/>
    <property type="molecule type" value="Genomic_DNA"/>
</dbReference>
<dbReference type="RefSeq" id="WP_367780485.1">
    <property type="nucleotide sequence ID" value="NZ_JBFMIA010000020.1"/>
</dbReference>
<dbReference type="Gene3D" id="3.40.630.30">
    <property type="match status" value="1"/>
</dbReference>
<protein>
    <submittedName>
        <fullName evidence="2">GNAT family N-acetyltransferase</fullName>
    </submittedName>
</protein>
<organism evidence="2 3">
    <name type="scientific">Jeotgalibacillus marinus</name>
    <dbReference type="NCBI Taxonomy" id="86667"/>
    <lineage>
        <taxon>Bacteria</taxon>
        <taxon>Bacillati</taxon>
        <taxon>Bacillota</taxon>
        <taxon>Bacilli</taxon>
        <taxon>Bacillales</taxon>
        <taxon>Caryophanaceae</taxon>
        <taxon>Jeotgalibacillus</taxon>
    </lineage>
</organism>
<comment type="caution">
    <text evidence="2">The sequence shown here is derived from an EMBL/GenBank/DDBJ whole genome shotgun (WGS) entry which is preliminary data.</text>
</comment>
<dbReference type="Pfam" id="PF00583">
    <property type="entry name" value="Acetyltransf_1"/>
    <property type="match status" value="1"/>
</dbReference>
<dbReference type="CDD" id="cd04301">
    <property type="entry name" value="NAT_SF"/>
    <property type="match status" value="1"/>
</dbReference>
<reference evidence="2 3" key="1">
    <citation type="journal article" date="1979" name="Int. J. Syst. Evol. Microbiol.">
        <title>Bacillus globisporus subsp. marinus subsp. nov.</title>
        <authorList>
            <person name="Liu H."/>
        </authorList>
    </citation>
    <scope>NUCLEOTIDE SEQUENCE [LARGE SCALE GENOMIC DNA]</scope>
    <source>
        <strain evidence="2 3">DSM 1297</strain>
    </source>
</reference>
<proteinExistence type="predicted"/>
<sequence>MNLTFTKALSTKEPMAMIQTVSIWLNQKNINQWQNFVNGEADEVIKQAVERGETWLVFDGVEPIATFNMATRQNNWDVNLWGDKNDRAYYLHRVAIKPAYMKTGIGEHILSYVEQTATSENIPAVRLDCVQSSQKLNDYYQSNGYNVVSIKDGFTLYEKHAVKDHT</sequence>
<name>A0ABV3Q6M3_9BACL</name>
<evidence type="ECO:0000313" key="3">
    <source>
        <dbReference type="Proteomes" id="UP001556040"/>
    </source>
</evidence>
<keyword evidence="3" id="KW-1185">Reference proteome</keyword>
<accession>A0ABV3Q6M3</accession>
<dbReference type="Proteomes" id="UP001556040">
    <property type="component" value="Unassembled WGS sequence"/>
</dbReference>
<evidence type="ECO:0000313" key="2">
    <source>
        <dbReference type="EMBL" id="MEW9502996.1"/>
    </source>
</evidence>
<dbReference type="InterPro" id="IPR000182">
    <property type="entry name" value="GNAT_dom"/>
</dbReference>